<keyword evidence="4" id="KW-1185">Reference proteome</keyword>
<organism evidence="3 4">
    <name type="scientific">Colletotrichum salicis</name>
    <dbReference type="NCBI Taxonomy" id="1209931"/>
    <lineage>
        <taxon>Eukaryota</taxon>
        <taxon>Fungi</taxon>
        <taxon>Dikarya</taxon>
        <taxon>Ascomycota</taxon>
        <taxon>Pezizomycotina</taxon>
        <taxon>Sordariomycetes</taxon>
        <taxon>Hypocreomycetidae</taxon>
        <taxon>Glomerellales</taxon>
        <taxon>Glomerellaceae</taxon>
        <taxon>Colletotrichum</taxon>
        <taxon>Colletotrichum acutatum species complex</taxon>
    </lineage>
</organism>
<feature type="transmembrane region" description="Helical" evidence="2">
    <location>
        <begin position="188"/>
        <end position="212"/>
    </location>
</feature>
<reference evidence="3 4" key="1">
    <citation type="submission" date="2014-02" db="EMBL/GenBank/DDBJ databases">
        <title>The genome sequence of Colletotrichum salicis CBS 607.94.</title>
        <authorList>
            <person name="Baroncelli R."/>
            <person name="Thon M.R."/>
        </authorList>
    </citation>
    <scope>NUCLEOTIDE SEQUENCE [LARGE SCALE GENOMIC DNA]</scope>
    <source>
        <strain evidence="3 4">CBS 607.94</strain>
    </source>
</reference>
<keyword evidence="2" id="KW-1133">Transmembrane helix</keyword>
<gene>
    <name evidence="3" type="ORF">CSAL01_01103</name>
</gene>
<dbReference type="OrthoDB" id="3057599at2759"/>
<feature type="compositionally biased region" description="Polar residues" evidence="1">
    <location>
        <begin position="1"/>
        <end position="33"/>
    </location>
</feature>
<feature type="transmembrane region" description="Helical" evidence="2">
    <location>
        <begin position="92"/>
        <end position="110"/>
    </location>
</feature>
<dbReference type="PANTHER" id="PTHR37544:SF3">
    <property type="entry name" value="SPRAY"/>
    <property type="match status" value="1"/>
</dbReference>
<keyword evidence="2" id="KW-0812">Transmembrane</keyword>
<dbReference type="AlphaFoldDB" id="A0A135V5F9"/>
<name>A0A135V5F9_9PEZI</name>
<evidence type="ECO:0000313" key="4">
    <source>
        <dbReference type="Proteomes" id="UP000070121"/>
    </source>
</evidence>
<proteinExistence type="predicted"/>
<keyword evidence="2" id="KW-0472">Membrane</keyword>
<accession>A0A135V5F9</accession>
<dbReference type="EMBL" id="JFFI01000400">
    <property type="protein sequence ID" value="KXH67934.1"/>
    <property type="molecule type" value="Genomic_DNA"/>
</dbReference>
<dbReference type="Proteomes" id="UP000070121">
    <property type="component" value="Unassembled WGS sequence"/>
</dbReference>
<evidence type="ECO:0000313" key="3">
    <source>
        <dbReference type="EMBL" id="KXH67934.1"/>
    </source>
</evidence>
<dbReference type="PANTHER" id="PTHR37544">
    <property type="entry name" value="SPRAY-RELATED"/>
    <property type="match status" value="1"/>
</dbReference>
<evidence type="ECO:0000256" key="2">
    <source>
        <dbReference type="SAM" id="Phobius"/>
    </source>
</evidence>
<dbReference type="STRING" id="1209931.A0A135V5F9"/>
<protein>
    <submittedName>
        <fullName evidence="3">Uncharacterized protein</fullName>
    </submittedName>
</protein>
<feature type="transmembrane region" description="Helical" evidence="2">
    <location>
        <begin position="122"/>
        <end position="141"/>
    </location>
</feature>
<sequence length="447" mass="50741">MASANPQAGDLSQESPQTSHTDKTNATQDITSENSRRKEPSKKLMFIVSLTSCPTAIVEESARHNLVAVDKALVQGDWDKLDFRPFILANRALFGAFLINCGILAGPNIFSQQEIFSVSKTSYYILQALLIMIRTCTVAHLESMLLNLYRMTPFILCAGKEGATAGETILRSYFPSPSLTVAWETKNWFLLLAYITYYPSYLAIGFKSALLYEDYGTINNNLYVNIWACYTLTAFYSVIQVNIVAFAIYLWKHPTGLRCDPVSIADILVLFRQSDILKDFEESSIADRESMMEKLKGVRLCLKHRKRNNNKIWHGFGCTGKTNDIVSWSSTSQLLHQERSHSTVDEAKYNDPLDVDEDVKGDQGSRWYMQSRLELQLKRLRLGYTKVPGKEYFVFGITDEEPASLPDVRVSRLSRKLEVQSKREEEGLPQKLSIPMGNSEPMFKRVL</sequence>
<comment type="caution">
    <text evidence="3">The sequence shown here is derived from an EMBL/GenBank/DDBJ whole genome shotgun (WGS) entry which is preliminary data.</text>
</comment>
<feature type="transmembrane region" description="Helical" evidence="2">
    <location>
        <begin position="224"/>
        <end position="251"/>
    </location>
</feature>
<evidence type="ECO:0000256" key="1">
    <source>
        <dbReference type="SAM" id="MobiDB-lite"/>
    </source>
</evidence>
<feature type="region of interest" description="Disordered" evidence="1">
    <location>
        <begin position="1"/>
        <end position="38"/>
    </location>
</feature>